<dbReference type="WBParaSite" id="PTRK_0001464400.1">
    <property type="protein sequence ID" value="PTRK_0001464400.1"/>
    <property type="gene ID" value="PTRK_0001464400"/>
</dbReference>
<evidence type="ECO:0000313" key="3">
    <source>
        <dbReference type="WBParaSite" id="PTRK_0001464400.1"/>
    </source>
</evidence>
<feature type="compositionally biased region" description="Basic residues" evidence="1">
    <location>
        <begin position="421"/>
        <end position="440"/>
    </location>
</feature>
<feature type="compositionally biased region" description="Basic and acidic residues" evidence="1">
    <location>
        <begin position="142"/>
        <end position="174"/>
    </location>
</feature>
<dbReference type="Proteomes" id="UP000038045">
    <property type="component" value="Unplaced"/>
</dbReference>
<organism evidence="2 3">
    <name type="scientific">Parastrongyloides trichosuri</name>
    <name type="common">Possum-specific nematode worm</name>
    <dbReference type="NCBI Taxonomy" id="131310"/>
    <lineage>
        <taxon>Eukaryota</taxon>
        <taxon>Metazoa</taxon>
        <taxon>Ecdysozoa</taxon>
        <taxon>Nematoda</taxon>
        <taxon>Chromadorea</taxon>
        <taxon>Rhabditida</taxon>
        <taxon>Tylenchina</taxon>
        <taxon>Panagrolaimomorpha</taxon>
        <taxon>Strongyloidoidea</taxon>
        <taxon>Strongyloididae</taxon>
        <taxon>Parastrongyloides</taxon>
    </lineage>
</organism>
<feature type="region of interest" description="Disordered" evidence="1">
    <location>
        <begin position="106"/>
        <end position="245"/>
    </location>
</feature>
<dbReference type="AlphaFoldDB" id="A0A0N5A027"/>
<feature type="region of interest" description="Disordered" evidence="1">
    <location>
        <begin position="1"/>
        <end position="89"/>
    </location>
</feature>
<feature type="compositionally biased region" description="Basic and acidic residues" evidence="1">
    <location>
        <begin position="441"/>
        <end position="460"/>
    </location>
</feature>
<keyword evidence="2" id="KW-1185">Reference proteome</keyword>
<feature type="region of interest" description="Disordered" evidence="1">
    <location>
        <begin position="304"/>
        <end position="460"/>
    </location>
</feature>
<name>A0A0N5A027_PARTI</name>
<feature type="compositionally biased region" description="Basic and acidic residues" evidence="1">
    <location>
        <begin position="332"/>
        <end position="351"/>
    </location>
</feature>
<feature type="compositionally biased region" description="Basic and acidic residues" evidence="1">
    <location>
        <begin position="106"/>
        <end position="117"/>
    </location>
</feature>
<proteinExistence type="predicted"/>
<reference evidence="3" key="1">
    <citation type="submission" date="2017-02" db="UniProtKB">
        <authorList>
            <consortium name="WormBaseParasite"/>
        </authorList>
    </citation>
    <scope>IDENTIFICATION</scope>
</reference>
<protein>
    <submittedName>
        <fullName evidence="3">LigA</fullName>
    </submittedName>
</protein>
<accession>A0A0N5A027</accession>
<feature type="compositionally biased region" description="Low complexity" evidence="1">
    <location>
        <begin position="222"/>
        <end position="236"/>
    </location>
</feature>
<evidence type="ECO:0000313" key="2">
    <source>
        <dbReference type="Proteomes" id="UP000038045"/>
    </source>
</evidence>
<evidence type="ECO:0000256" key="1">
    <source>
        <dbReference type="SAM" id="MobiDB-lite"/>
    </source>
</evidence>
<sequence>MSASPAYGAGESHDQQRTHQCVSVNRAPEPQFDEQQAGCDPEPGEHRPEGPGRQGQRRHLGHRPEPARGHRGPGRGQDQHEPRHVAGRFAAEIAGVLRQERDLRWREHSGRHEDHDAGFPGQRRRHRNHRHEPSGHVAGRSEPGHDGLHRSGDGVRPAERRQCRKRTDAGEVRAGRRQRQAGRPGRPVQADREAQHLRRQAAGRAGDRDRQPGRRRHRQGERATAGPAGPAAARRAGAVDRQPGAADHPVAVQGLIYLKLNAGASDCDQQQLSSGPVRRNLDLLWRSGRVCRRREEAADGAMGDLGQAAEPVRPFARRPQRSTPGQRRQRGPRCEGRLVRRLPQDLRHVPGPDHAGGRRRPGRAEEPDGVGTLSVVQAHGRRSGRDLGLSGRGPVRRRAHGSGPVRDQGPDGRGGAARLGQIRHRRGPYGRSGQRSHRLPRRCEIHHDRQKDGRRPDDLH</sequence>